<dbReference type="AlphaFoldDB" id="A0AAW1SI46"/>
<name>A0AAW1SI46_9CHLO</name>
<dbReference type="GO" id="GO:0004470">
    <property type="term" value="F:malic enzyme activity"/>
    <property type="evidence" value="ECO:0007669"/>
    <property type="project" value="InterPro"/>
</dbReference>
<dbReference type="InterPro" id="IPR046346">
    <property type="entry name" value="Aminoacid_DH-like_N_sf"/>
</dbReference>
<dbReference type="Proteomes" id="UP001485043">
    <property type="component" value="Unassembled WGS sequence"/>
</dbReference>
<keyword evidence="3" id="KW-1185">Reference proteome</keyword>
<gene>
    <name evidence="2" type="ORF">WJX84_011332</name>
</gene>
<evidence type="ECO:0000313" key="2">
    <source>
        <dbReference type="EMBL" id="KAK9845629.1"/>
    </source>
</evidence>
<dbReference type="InterPro" id="IPR012301">
    <property type="entry name" value="Malic_N_dom"/>
</dbReference>
<feature type="domain" description="Malic enzyme N-terminal" evidence="1">
    <location>
        <begin position="120"/>
        <end position="158"/>
    </location>
</feature>
<organism evidence="2 3">
    <name type="scientific">Apatococcus fuscideae</name>
    <dbReference type="NCBI Taxonomy" id="2026836"/>
    <lineage>
        <taxon>Eukaryota</taxon>
        <taxon>Viridiplantae</taxon>
        <taxon>Chlorophyta</taxon>
        <taxon>core chlorophytes</taxon>
        <taxon>Trebouxiophyceae</taxon>
        <taxon>Chlorellales</taxon>
        <taxon>Chlorellaceae</taxon>
        <taxon>Apatococcus</taxon>
    </lineage>
</organism>
<dbReference type="Gene3D" id="1.20.1370.30">
    <property type="match status" value="1"/>
</dbReference>
<comment type="caution">
    <text evidence="2">The sequence shown here is derived from an EMBL/GenBank/DDBJ whole genome shotgun (WGS) entry which is preliminary data.</text>
</comment>
<dbReference type="EMBL" id="JALJOV010001601">
    <property type="protein sequence ID" value="KAK9845629.1"/>
    <property type="molecule type" value="Genomic_DNA"/>
</dbReference>
<dbReference type="PANTHER" id="PTHR23406">
    <property type="entry name" value="MALIC ENZYME-RELATED"/>
    <property type="match status" value="1"/>
</dbReference>
<dbReference type="Pfam" id="PF00390">
    <property type="entry name" value="malic"/>
    <property type="match status" value="1"/>
</dbReference>
<dbReference type="GO" id="GO:0016616">
    <property type="term" value="F:oxidoreductase activity, acting on the CH-OH group of donors, NAD or NADP as acceptor"/>
    <property type="evidence" value="ECO:0007669"/>
    <property type="project" value="InterPro"/>
</dbReference>
<protein>
    <recommendedName>
        <fullName evidence="1">Malic enzyme N-terminal domain-containing protein</fullName>
    </recommendedName>
</protein>
<accession>A0AAW1SI46</accession>
<dbReference type="GO" id="GO:0006108">
    <property type="term" value="P:malate metabolic process"/>
    <property type="evidence" value="ECO:0007669"/>
    <property type="project" value="TreeGrafter"/>
</dbReference>
<sequence>MSSVTDAVRHTLPTSIEKLLLETSEAEGGVKDVTRPGAAGTRKPEVAQTAKLGGIPMLYDPVLNRGTNFSIEERKQHRLEGLLPPAVESLQLQEDRVMEQIREDCKTDLQRYELLAQLQASNETLYYMVLMKHIKELAPVAYTPTVGKACQDFDRIYRCSGARPCCWEPGRPVGRIYQNPVPWEVWC</sequence>
<evidence type="ECO:0000259" key="1">
    <source>
        <dbReference type="Pfam" id="PF00390"/>
    </source>
</evidence>
<proteinExistence type="predicted"/>
<dbReference type="PANTHER" id="PTHR23406:SF34">
    <property type="entry name" value="NAD-DEPENDENT MALIC ENZYME, MITOCHONDRIAL"/>
    <property type="match status" value="1"/>
</dbReference>
<evidence type="ECO:0000313" key="3">
    <source>
        <dbReference type="Proteomes" id="UP001485043"/>
    </source>
</evidence>
<dbReference type="SUPFAM" id="SSF53223">
    <property type="entry name" value="Aminoacid dehydrogenase-like, N-terminal domain"/>
    <property type="match status" value="1"/>
</dbReference>
<reference evidence="2 3" key="1">
    <citation type="journal article" date="2024" name="Nat. Commun.">
        <title>Phylogenomics reveals the evolutionary origins of lichenization in chlorophyte algae.</title>
        <authorList>
            <person name="Puginier C."/>
            <person name="Libourel C."/>
            <person name="Otte J."/>
            <person name="Skaloud P."/>
            <person name="Haon M."/>
            <person name="Grisel S."/>
            <person name="Petersen M."/>
            <person name="Berrin J.G."/>
            <person name="Delaux P.M."/>
            <person name="Dal Grande F."/>
            <person name="Keller J."/>
        </authorList>
    </citation>
    <scope>NUCLEOTIDE SEQUENCE [LARGE SCALE GENOMIC DNA]</scope>
    <source>
        <strain evidence="2 3">SAG 2523</strain>
    </source>
</reference>